<reference evidence="1" key="1">
    <citation type="submission" date="2017-04" db="EMBL/GenBank/DDBJ databases">
        <title>Unexpected and diverse lifestyles within the genus Limnohabitans.</title>
        <authorList>
            <person name="Kasalicky V."/>
            <person name="Mehrshad M."/>
            <person name="Andrei S.-A."/>
            <person name="Salcher M."/>
            <person name="Kratochvilova H."/>
            <person name="Simek K."/>
            <person name="Ghai R."/>
        </authorList>
    </citation>
    <scope>NUCLEOTIDE SEQUENCE [LARGE SCALE GENOMIC DNA]</scope>
    <source>
        <strain evidence="1">II-D5</strain>
    </source>
</reference>
<evidence type="ECO:0000313" key="1">
    <source>
        <dbReference type="EMBL" id="PVE40988.1"/>
    </source>
</evidence>
<dbReference type="EMBL" id="LFYT02000046">
    <property type="protein sequence ID" value="PVE40988.1"/>
    <property type="molecule type" value="Genomic_DNA"/>
</dbReference>
<name>A0A2T7U8H2_9BURK</name>
<protein>
    <recommendedName>
        <fullName evidence="3">HD domain-containing protein</fullName>
    </recommendedName>
</protein>
<dbReference type="Gene3D" id="1.10.3210.10">
    <property type="entry name" value="Hypothetical protein af1432"/>
    <property type="match status" value="1"/>
</dbReference>
<dbReference type="Proteomes" id="UP000037507">
    <property type="component" value="Unassembled WGS sequence"/>
</dbReference>
<proteinExistence type="predicted"/>
<evidence type="ECO:0008006" key="3">
    <source>
        <dbReference type="Google" id="ProtNLM"/>
    </source>
</evidence>
<dbReference type="AlphaFoldDB" id="A0A2T7U8H2"/>
<keyword evidence="2" id="KW-1185">Reference proteome</keyword>
<sequence length="182" mass="19645">MTSWSPDWHAPADALQCLVDWGASPRLLHHHQMVLQAAQALSAALKAAAVAHDAQWMAMGAALHDVGKLLYVQEVSGPGSEHEAAGEALLLKAGVPAHLARCCVTHGQWQNCEALESLCVALADRLWRGARCPELELRVIDAAAERKGCDRWSIWSPLEDTFEAIAAEGPARLQASRSCADR</sequence>
<accession>A0A2T7U8H2</accession>
<gene>
    <name evidence="1" type="ORF">H663_019525</name>
</gene>
<comment type="caution">
    <text evidence="1">The sequence shown here is derived from an EMBL/GenBank/DDBJ whole genome shotgun (WGS) entry which is preliminary data.</text>
</comment>
<evidence type="ECO:0000313" key="2">
    <source>
        <dbReference type="Proteomes" id="UP000037507"/>
    </source>
</evidence>
<dbReference type="STRING" id="1293045.H663_14725"/>
<dbReference type="SUPFAM" id="SSF109604">
    <property type="entry name" value="HD-domain/PDEase-like"/>
    <property type="match status" value="1"/>
</dbReference>
<organism evidence="1 2">
    <name type="scientific">Limnohabitans planktonicus II-D5</name>
    <dbReference type="NCBI Taxonomy" id="1293045"/>
    <lineage>
        <taxon>Bacteria</taxon>
        <taxon>Pseudomonadati</taxon>
        <taxon>Pseudomonadota</taxon>
        <taxon>Betaproteobacteria</taxon>
        <taxon>Burkholderiales</taxon>
        <taxon>Comamonadaceae</taxon>
        <taxon>Limnohabitans</taxon>
    </lineage>
</organism>